<organism evidence="3 4">
    <name type="scientific">Clohesyomyces aquaticus</name>
    <dbReference type="NCBI Taxonomy" id="1231657"/>
    <lineage>
        <taxon>Eukaryota</taxon>
        <taxon>Fungi</taxon>
        <taxon>Dikarya</taxon>
        <taxon>Ascomycota</taxon>
        <taxon>Pezizomycotina</taxon>
        <taxon>Dothideomycetes</taxon>
        <taxon>Pleosporomycetidae</taxon>
        <taxon>Pleosporales</taxon>
        <taxon>Lindgomycetaceae</taxon>
        <taxon>Clohesyomyces</taxon>
    </lineage>
</organism>
<keyword evidence="4" id="KW-1185">Reference proteome</keyword>
<feature type="transmembrane region" description="Helical" evidence="2">
    <location>
        <begin position="109"/>
        <end position="129"/>
    </location>
</feature>
<accession>A0A1Y1ZH81</accession>
<evidence type="ECO:0008006" key="5">
    <source>
        <dbReference type="Google" id="ProtNLM"/>
    </source>
</evidence>
<dbReference type="STRING" id="1231657.A0A1Y1ZH81"/>
<feature type="transmembrane region" description="Helical" evidence="2">
    <location>
        <begin position="298"/>
        <end position="316"/>
    </location>
</feature>
<feature type="transmembrane region" description="Helical" evidence="2">
    <location>
        <begin position="322"/>
        <end position="344"/>
    </location>
</feature>
<comment type="caution">
    <text evidence="3">The sequence shown here is derived from an EMBL/GenBank/DDBJ whole genome shotgun (WGS) entry which is preliminary data.</text>
</comment>
<name>A0A1Y1ZH81_9PLEO</name>
<evidence type="ECO:0000256" key="1">
    <source>
        <dbReference type="SAM" id="MobiDB-lite"/>
    </source>
</evidence>
<gene>
    <name evidence="3" type="ORF">BCR34DRAFT_568227</name>
</gene>
<sequence>MNASATIRANYVRASVMSMRPIQVGAATGLQPRPPQDYKLAAFKPIDHVQHRENCEKERASSSPPASSPSWRSTETLVSYMDFSEGAPYSSFRQRLHTMLTIFPYRDPIYLVAIVFLIGSLDLVINAFFDVLQKTNPKTRFEGEEAIAIPTTVLLGSILFVIAGILDTFGALNADRGVLETSKDAESAQLRTHYKPALLGSSEWMWIPSHEKFTDLLSSNLAFQAGLIVLLGGIIFMVAGITDFPGIVPSDSPFFDLLVFGPQIAHGAMFLIANLMLAVYEQNCWWKPKLRDPDWQGAFLNAIGGFGFMMVGFLLAGRMELAAAVAAMVGSWAFLVGSLVRWYVVMEFC</sequence>
<dbReference type="EMBL" id="MCFA01000084">
    <property type="protein sequence ID" value="ORY09622.1"/>
    <property type="molecule type" value="Genomic_DNA"/>
</dbReference>
<feature type="region of interest" description="Disordered" evidence="1">
    <location>
        <begin position="52"/>
        <end position="72"/>
    </location>
</feature>
<feature type="transmembrane region" description="Helical" evidence="2">
    <location>
        <begin position="149"/>
        <end position="172"/>
    </location>
</feature>
<feature type="compositionally biased region" description="Low complexity" evidence="1">
    <location>
        <begin position="61"/>
        <end position="70"/>
    </location>
</feature>
<keyword evidence="2" id="KW-0472">Membrane</keyword>
<keyword evidence="2" id="KW-0812">Transmembrane</keyword>
<evidence type="ECO:0000313" key="4">
    <source>
        <dbReference type="Proteomes" id="UP000193144"/>
    </source>
</evidence>
<feature type="transmembrane region" description="Helical" evidence="2">
    <location>
        <begin position="221"/>
        <end position="242"/>
    </location>
</feature>
<evidence type="ECO:0000256" key="2">
    <source>
        <dbReference type="SAM" id="Phobius"/>
    </source>
</evidence>
<reference evidence="3 4" key="1">
    <citation type="submission" date="2016-07" db="EMBL/GenBank/DDBJ databases">
        <title>Pervasive Adenine N6-methylation of Active Genes in Fungi.</title>
        <authorList>
            <consortium name="DOE Joint Genome Institute"/>
            <person name="Mondo S.J."/>
            <person name="Dannebaum R.O."/>
            <person name="Kuo R.C."/>
            <person name="Labutti K."/>
            <person name="Haridas S."/>
            <person name="Kuo A."/>
            <person name="Salamov A."/>
            <person name="Ahrendt S.R."/>
            <person name="Lipzen A."/>
            <person name="Sullivan W."/>
            <person name="Andreopoulos W.B."/>
            <person name="Clum A."/>
            <person name="Lindquist E."/>
            <person name="Daum C."/>
            <person name="Ramamoorthy G.K."/>
            <person name="Gryganskyi A."/>
            <person name="Culley D."/>
            <person name="Magnuson J.K."/>
            <person name="James T.Y."/>
            <person name="O'Malley M.A."/>
            <person name="Stajich J.E."/>
            <person name="Spatafora J.W."/>
            <person name="Visel A."/>
            <person name="Grigoriev I.V."/>
        </authorList>
    </citation>
    <scope>NUCLEOTIDE SEQUENCE [LARGE SCALE GENOMIC DNA]</scope>
    <source>
        <strain evidence="3 4">CBS 115471</strain>
    </source>
</reference>
<keyword evidence="2" id="KW-1133">Transmembrane helix</keyword>
<evidence type="ECO:0000313" key="3">
    <source>
        <dbReference type="EMBL" id="ORY09622.1"/>
    </source>
</evidence>
<feature type="transmembrane region" description="Helical" evidence="2">
    <location>
        <begin position="254"/>
        <end position="277"/>
    </location>
</feature>
<dbReference type="Proteomes" id="UP000193144">
    <property type="component" value="Unassembled WGS sequence"/>
</dbReference>
<dbReference type="OrthoDB" id="2603at2759"/>
<proteinExistence type="predicted"/>
<dbReference type="AlphaFoldDB" id="A0A1Y1ZH81"/>
<protein>
    <recommendedName>
        <fullName evidence="5">Integral membrane protein</fullName>
    </recommendedName>
</protein>